<protein>
    <submittedName>
        <fullName evidence="2">Uncharacterized protein</fullName>
    </submittedName>
</protein>
<dbReference type="AlphaFoldDB" id="A0A182WAX0"/>
<accession>A0A182WAX0</accession>
<dbReference type="EnsemblMetazoa" id="AMIN007498-RA">
    <property type="protein sequence ID" value="AMIN007498-PA"/>
    <property type="gene ID" value="AMIN007498"/>
</dbReference>
<feature type="compositionally biased region" description="Polar residues" evidence="1">
    <location>
        <begin position="44"/>
        <end position="54"/>
    </location>
</feature>
<feature type="compositionally biased region" description="Polar residues" evidence="1">
    <location>
        <begin position="100"/>
        <end position="123"/>
    </location>
</feature>
<name>A0A182WAX0_9DIPT</name>
<dbReference type="Proteomes" id="UP000075920">
    <property type="component" value="Unassembled WGS sequence"/>
</dbReference>
<feature type="region of interest" description="Disordered" evidence="1">
    <location>
        <begin position="207"/>
        <end position="226"/>
    </location>
</feature>
<keyword evidence="3" id="KW-1185">Reference proteome</keyword>
<reference evidence="3" key="1">
    <citation type="submission" date="2013-03" db="EMBL/GenBank/DDBJ databases">
        <title>The Genome Sequence of Anopheles minimus MINIMUS1.</title>
        <authorList>
            <consortium name="The Broad Institute Genomics Platform"/>
            <person name="Neafsey D.E."/>
            <person name="Walton C."/>
            <person name="Walker B."/>
            <person name="Young S.K."/>
            <person name="Zeng Q."/>
            <person name="Gargeya S."/>
            <person name="Fitzgerald M."/>
            <person name="Haas B."/>
            <person name="Abouelleil A."/>
            <person name="Allen A.W."/>
            <person name="Alvarado L."/>
            <person name="Arachchi H.M."/>
            <person name="Berlin A.M."/>
            <person name="Chapman S.B."/>
            <person name="Gainer-Dewar J."/>
            <person name="Goldberg J."/>
            <person name="Griggs A."/>
            <person name="Gujja S."/>
            <person name="Hansen M."/>
            <person name="Howarth C."/>
            <person name="Imamovic A."/>
            <person name="Ireland A."/>
            <person name="Larimer J."/>
            <person name="McCowan C."/>
            <person name="Murphy C."/>
            <person name="Pearson M."/>
            <person name="Poon T.W."/>
            <person name="Priest M."/>
            <person name="Roberts A."/>
            <person name="Saif S."/>
            <person name="Shea T."/>
            <person name="Sisk P."/>
            <person name="Sykes S."/>
            <person name="Wortman J."/>
            <person name="Nusbaum C."/>
            <person name="Birren B."/>
        </authorList>
    </citation>
    <scope>NUCLEOTIDE SEQUENCE [LARGE SCALE GENOMIC DNA]</scope>
    <source>
        <strain evidence="3">MINIMUS1</strain>
    </source>
</reference>
<evidence type="ECO:0000313" key="2">
    <source>
        <dbReference type="EnsemblMetazoa" id="AMIN007498-PA"/>
    </source>
</evidence>
<dbReference type="VEuPathDB" id="VectorBase:AMIN007498"/>
<feature type="compositionally biased region" description="Basic and acidic residues" evidence="1">
    <location>
        <begin position="55"/>
        <end position="74"/>
    </location>
</feature>
<evidence type="ECO:0000256" key="1">
    <source>
        <dbReference type="SAM" id="MobiDB-lite"/>
    </source>
</evidence>
<organism evidence="2 3">
    <name type="scientific">Anopheles minimus</name>
    <dbReference type="NCBI Taxonomy" id="112268"/>
    <lineage>
        <taxon>Eukaryota</taxon>
        <taxon>Metazoa</taxon>
        <taxon>Ecdysozoa</taxon>
        <taxon>Arthropoda</taxon>
        <taxon>Hexapoda</taxon>
        <taxon>Insecta</taxon>
        <taxon>Pterygota</taxon>
        <taxon>Neoptera</taxon>
        <taxon>Endopterygota</taxon>
        <taxon>Diptera</taxon>
        <taxon>Nematocera</taxon>
        <taxon>Culicoidea</taxon>
        <taxon>Culicidae</taxon>
        <taxon>Anophelinae</taxon>
        <taxon>Anopheles</taxon>
    </lineage>
</organism>
<evidence type="ECO:0000313" key="3">
    <source>
        <dbReference type="Proteomes" id="UP000075920"/>
    </source>
</evidence>
<sequence length="226" mass="25744">MFKKQDAYNKHRMTLSHIAKLSEQEYLVSQQNQERRQEDVLHASNENMQLQLNPDQERQDNQRTDKIDDLRDDVYAFQDSPCDGDLPSTYSSKKTSNTTHNQSMTKTDESCQQQIKHNSTITDTLEEHEDSQMSSLSFSDRDDFVYGTNTMSEEEEEEEDKNSSISSEQTTPKKLTNADVQKKSLIMGRIFKKGGAKDKLLTDAGIRKCSTTSPDAPVAEVPHQVA</sequence>
<feature type="compositionally biased region" description="Low complexity" evidence="1">
    <location>
        <begin position="88"/>
        <end position="99"/>
    </location>
</feature>
<dbReference type="STRING" id="112268.A0A182WAX0"/>
<proteinExistence type="predicted"/>
<feature type="region of interest" description="Disordered" evidence="1">
    <location>
        <begin position="27"/>
        <end position="180"/>
    </location>
</feature>
<reference evidence="2" key="2">
    <citation type="submission" date="2020-05" db="UniProtKB">
        <authorList>
            <consortium name="EnsemblMetazoa"/>
        </authorList>
    </citation>
    <scope>IDENTIFICATION</scope>
    <source>
        <strain evidence="2">MINIMUS1</strain>
    </source>
</reference>